<proteinExistence type="predicted"/>
<protein>
    <submittedName>
        <fullName evidence="1">Uncharacterized protein</fullName>
    </submittedName>
</protein>
<evidence type="ECO:0000313" key="1">
    <source>
        <dbReference type="EMBL" id="RMO41718.1"/>
    </source>
</evidence>
<gene>
    <name evidence="1" type="ORF">ALQ42_200148</name>
</gene>
<dbReference type="EMBL" id="RBPS01000008">
    <property type="protein sequence ID" value="RMO41718.1"/>
    <property type="molecule type" value="Genomic_DNA"/>
</dbReference>
<dbReference type="AlphaFoldDB" id="A0A3M3V8A8"/>
<reference evidence="1 2" key="1">
    <citation type="submission" date="2018-08" db="EMBL/GenBank/DDBJ databases">
        <title>Recombination of ecologically and evolutionarily significant loci maintains genetic cohesion in the Pseudomonas syringae species complex.</title>
        <authorList>
            <person name="Dillon M."/>
            <person name="Thakur S."/>
            <person name="Almeida R.N.D."/>
            <person name="Weir B.S."/>
            <person name="Guttman D.S."/>
        </authorList>
    </citation>
    <scope>NUCLEOTIDE SEQUENCE [LARGE SCALE GENOMIC DNA]</scope>
    <source>
        <strain evidence="1 2">ICMP 6372</strain>
    </source>
</reference>
<organism evidence="1 2">
    <name type="scientific">Pseudomonas savastanoi pv. glycinea</name>
    <name type="common">Pseudomonas syringae pv. glycinea</name>
    <dbReference type="NCBI Taxonomy" id="318"/>
    <lineage>
        <taxon>Bacteria</taxon>
        <taxon>Pseudomonadati</taxon>
        <taxon>Pseudomonadota</taxon>
        <taxon>Gammaproteobacteria</taxon>
        <taxon>Pseudomonadales</taxon>
        <taxon>Pseudomonadaceae</taxon>
        <taxon>Pseudomonas</taxon>
    </lineage>
</organism>
<name>A0A3M3V8A8_PSESG</name>
<sequence length="82" mass="9643">MGTTQAVEVEADLLLEAWNQQWLIQGNDVLCRRCHKRQRLVGAHEVFIHSRACMWHVLKKKHYSPLGWAHILLTGEYLWPKP</sequence>
<dbReference type="Proteomes" id="UP000273536">
    <property type="component" value="Unassembled WGS sequence"/>
</dbReference>
<accession>A0A3M3V8A8</accession>
<comment type="caution">
    <text evidence="1">The sequence shown here is derived from an EMBL/GenBank/DDBJ whole genome shotgun (WGS) entry which is preliminary data.</text>
</comment>
<evidence type="ECO:0000313" key="2">
    <source>
        <dbReference type="Proteomes" id="UP000273536"/>
    </source>
</evidence>